<sequence length="26" mass="2998">MKQELLFLNVIIAIIDLIGLKKNENN</sequence>
<evidence type="ECO:0000313" key="1">
    <source>
        <dbReference type="EMBL" id="KKL04205.1"/>
    </source>
</evidence>
<reference evidence="1" key="1">
    <citation type="journal article" date="2015" name="Nature">
        <title>Complex archaea that bridge the gap between prokaryotes and eukaryotes.</title>
        <authorList>
            <person name="Spang A."/>
            <person name="Saw J.H."/>
            <person name="Jorgensen S.L."/>
            <person name="Zaremba-Niedzwiedzka K."/>
            <person name="Martijn J."/>
            <person name="Lind A.E."/>
            <person name="van Eijk R."/>
            <person name="Schleper C."/>
            <person name="Guy L."/>
            <person name="Ettema T.J."/>
        </authorList>
    </citation>
    <scope>NUCLEOTIDE SEQUENCE</scope>
</reference>
<accession>A0A0F9A424</accession>
<comment type="caution">
    <text evidence="1">The sequence shown here is derived from an EMBL/GenBank/DDBJ whole genome shotgun (WGS) entry which is preliminary data.</text>
</comment>
<dbReference type="AlphaFoldDB" id="A0A0F9A424"/>
<organism evidence="1">
    <name type="scientific">marine sediment metagenome</name>
    <dbReference type="NCBI Taxonomy" id="412755"/>
    <lineage>
        <taxon>unclassified sequences</taxon>
        <taxon>metagenomes</taxon>
        <taxon>ecological metagenomes</taxon>
    </lineage>
</organism>
<protein>
    <submittedName>
        <fullName evidence="1">Uncharacterized protein</fullName>
    </submittedName>
</protein>
<proteinExistence type="predicted"/>
<feature type="non-terminal residue" evidence="1">
    <location>
        <position position="1"/>
    </location>
</feature>
<dbReference type="EMBL" id="LAZR01044623">
    <property type="protein sequence ID" value="KKL04205.1"/>
    <property type="molecule type" value="Genomic_DNA"/>
</dbReference>
<gene>
    <name evidence="1" type="ORF">LCGC14_2618380</name>
</gene>
<name>A0A0F9A424_9ZZZZ</name>